<dbReference type="EMBL" id="CM051401">
    <property type="protein sequence ID" value="KAJ4712265.1"/>
    <property type="molecule type" value="Genomic_DNA"/>
</dbReference>
<proteinExistence type="predicted"/>
<keyword evidence="2" id="KW-1185">Reference proteome</keyword>
<reference evidence="1 2" key="1">
    <citation type="journal article" date="2023" name="Science">
        <title>Complex scaffold remodeling in plant triterpene biosynthesis.</title>
        <authorList>
            <person name="De La Pena R."/>
            <person name="Hodgson H."/>
            <person name="Liu J.C."/>
            <person name="Stephenson M.J."/>
            <person name="Martin A.C."/>
            <person name="Owen C."/>
            <person name="Harkess A."/>
            <person name="Leebens-Mack J."/>
            <person name="Jimenez L.E."/>
            <person name="Osbourn A."/>
            <person name="Sattely E.S."/>
        </authorList>
    </citation>
    <scope>NUCLEOTIDE SEQUENCE [LARGE SCALE GENOMIC DNA]</scope>
    <source>
        <strain evidence="2">cv. JPN11</strain>
        <tissue evidence="1">Leaf</tissue>
    </source>
</reference>
<sequence length="330" mass="36793">MAFRLPALFFLFVSLPIFSHSAPLTLDYYKATCPDFERIVREHVHEKQLKHPSTAAATLRLFFHDCFVEGCDASLLITSNAFNHAERDSDPNISLPGDAFEIITRIKTALELACPGVVSCADILSAATLNLVVMLGGPRYELLLGRKDGLVSQSAKVAENLPRTNMTMDELIKVFEKKGMTTQEMVALIGAHTIGFSNCKEFADRIYRFSPTQPTDPEINPKYADALKTLCTNHHINKTMSAFNDVLTPGKFDNMFYKNLPRGLGLLPSDHMLYKDPRTKPFVDTYAANESAFFKDFSAAMMKLGQVGVKTEPHEGDVRRRCDTFNAVNA</sequence>
<evidence type="ECO:0000313" key="2">
    <source>
        <dbReference type="Proteomes" id="UP001164539"/>
    </source>
</evidence>
<organism evidence="1 2">
    <name type="scientific">Melia azedarach</name>
    <name type="common">Chinaberry tree</name>
    <dbReference type="NCBI Taxonomy" id="155640"/>
    <lineage>
        <taxon>Eukaryota</taxon>
        <taxon>Viridiplantae</taxon>
        <taxon>Streptophyta</taxon>
        <taxon>Embryophyta</taxon>
        <taxon>Tracheophyta</taxon>
        <taxon>Spermatophyta</taxon>
        <taxon>Magnoliopsida</taxon>
        <taxon>eudicotyledons</taxon>
        <taxon>Gunneridae</taxon>
        <taxon>Pentapetalae</taxon>
        <taxon>rosids</taxon>
        <taxon>malvids</taxon>
        <taxon>Sapindales</taxon>
        <taxon>Meliaceae</taxon>
        <taxon>Melia</taxon>
    </lineage>
</organism>
<keyword evidence="1" id="KW-0575">Peroxidase</keyword>
<accession>A0ACC1XM07</accession>
<name>A0ACC1XM07_MELAZ</name>
<gene>
    <name evidence="1" type="ORF">OWV82_014541</name>
</gene>
<keyword evidence="1" id="KW-0560">Oxidoreductase</keyword>
<protein>
    <submittedName>
        <fullName evidence="1">Peroxidase</fullName>
    </submittedName>
</protein>
<evidence type="ECO:0000313" key="1">
    <source>
        <dbReference type="EMBL" id="KAJ4712265.1"/>
    </source>
</evidence>
<dbReference type="Proteomes" id="UP001164539">
    <property type="component" value="Chromosome 8"/>
</dbReference>
<comment type="caution">
    <text evidence="1">The sequence shown here is derived from an EMBL/GenBank/DDBJ whole genome shotgun (WGS) entry which is preliminary data.</text>
</comment>